<reference evidence="2 3" key="1">
    <citation type="journal article" date="2018" name="PLoS Genet.">
        <title>Population sequencing reveals clonal diversity and ancestral inbreeding in the grapevine cultivar Chardonnay.</title>
        <authorList>
            <person name="Roach M.J."/>
            <person name="Johnson D.L."/>
            <person name="Bohlmann J."/>
            <person name="van Vuuren H.J."/>
            <person name="Jones S.J."/>
            <person name="Pretorius I.S."/>
            <person name="Schmidt S.A."/>
            <person name="Borneman A.R."/>
        </authorList>
    </citation>
    <scope>NUCLEOTIDE SEQUENCE [LARGE SCALE GENOMIC DNA]</scope>
    <source>
        <strain evidence="3">cv. Chardonnay</strain>
        <tissue evidence="2">Leaf</tissue>
    </source>
</reference>
<gene>
    <name evidence="2" type="ORF">CK203_055836</name>
</gene>
<evidence type="ECO:0000256" key="1">
    <source>
        <dbReference type="SAM" id="Phobius"/>
    </source>
</evidence>
<feature type="transmembrane region" description="Helical" evidence="1">
    <location>
        <begin position="39"/>
        <end position="63"/>
    </location>
</feature>
<dbReference type="EMBL" id="QGNW01000271">
    <property type="protein sequence ID" value="RVW80015.1"/>
    <property type="molecule type" value="Genomic_DNA"/>
</dbReference>
<keyword evidence="1" id="KW-0472">Membrane</keyword>
<evidence type="ECO:0000313" key="3">
    <source>
        <dbReference type="Proteomes" id="UP000288805"/>
    </source>
</evidence>
<dbReference type="Proteomes" id="UP000288805">
    <property type="component" value="Unassembled WGS sequence"/>
</dbReference>
<protein>
    <submittedName>
        <fullName evidence="2">Uncharacterized protein</fullName>
    </submittedName>
</protein>
<name>A0A438H6A6_VITVI</name>
<proteinExistence type="predicted"/>
<accession>A0A438H6A6</accession>
<keyword evidence="1" id="KW-1133">Transmembrane helix</keyword>
<dbReference type="AlphaFoldDB" id="A0A438H6A6"/>
<comment type="caution">
    <text evidence="2">The sequence shown here is derived from an EMBL/GenBank/DDBJ whole genome shotgun (WGS) entry which is preliminary data.</text>
</comment>
<keyword evidence="1" id="KW-0812">Transmembrane</keyword>
<organism evidence="2 3">
    <name type="scientific">Vitis vinifera</name>
    <name type="common">Grape</name>
    <dbReference type="NCBI Taxonomy" id="29760"/>
    <lineage>
        <taxon>Eukaryota</taxon>
        <taxon>Viridiplantae</taxon>
        <taxon>Streptophyta</taxon>
        <taxon>Embryophyta</taxon>
        <taxon>Tracheophyta</taxon>
        <taxon>Spermatophyta</taxon>
        <taxon>Magnoliopsida</taxon>
        <taxon>eudicotyledons</taxon>
        <taxon>Gunneridae</taxon>
        <taxon>Pentapetalae</taxon>
        <taxon>rosids</taxon>
        <taxon>Vitales</taxon>
        <taxon>Vitaceae</taxon>
        <taxon>Viteae</taxon>
        <taxon>Vitis</taxon>
    </lineage>
</organism>
<sequence>MIWRIAFREGCGLTLSLLMLRERNQLENRHQQMWALLPLLIKGLLSIISQFHSFLRLIILIHFTGINHESLLNRMIKLTHRPHSIAMLCSIGQRKASNFILYSSTTMLCNTGPRHKTDRCTTLRHVIQDLIDQGLVHLGQPSVTTNPLPFHTSHAIPRPPDDIHFMNFIEPDDHIHIMSWDDSKLEPTIVGERYEKVKFIHDGGVITVQSTEDTYSTSKPVLEISHSNDNLFPTGFTFDEIQTMEVKQFYKDYMAFPFYEHGSIVVLDMVRSMSFLSGLGLRRRQHGPGEFIVTVDHDTSFNLSFVPIKPDYRYMAFLHNERLRACMLHISFHYLVHPYRMSLTDAFREDHQWT</sequence>
<evidence type="ECO:0000313" key="2">
    <source>
        <dbReference type="EMBL" id="RVW80015.1"/>
    </source>
</evidence>